<evidence type="ECO:0000256" key="9">
    <source>
        <dbReference type="SAM" id="Coils"/>
    </source>
</evidence>
<reference evidence="11 12" key="1">
    <citation type="journal article" date="2011" name="Science">
        <title>The ecoresponsive genome of Daphnia pulex.</title>
        <authorList>
            <person name="Colbourne J.K."/>
            <person name="Pfrender M.E."/>
            <person name="Gilbert D."/>
            <person name="Thomas W.K."/>
            <person name="Tucker A."/>
            <person name="Oakley T.H."/>
            <person name="Tokishita S."/>
            <person name="Aerts A."/>
            <person name="Arnold G.J."/>
            <person name="Basu M.K."/>
            <person name="Bauer D.J."/>
            <person name="Caceres C.E."/>
            <person name="Carmel L."/>
            <person name="Casola C."/>
            <person name="Choi J.H."/>
            <person name="Detter J.C."/>
            <person name="Dong Q."/>
            <person name="Dusheyko S."/>
            <person name="Eads B.D."/>
            <person name="Frohlich T."/>
            <person name="Geiler-Samerotte K.A."/>
            <person name="Gerlach D."/>
            <person name="Hatcher P."/>
            <person name="Jogdeo S."/>
            <person name="Krijgsveld J."/>
            <person name="Kriventseva E.V."/>
            <person name="Kultz D."/>
            <person name="Laforsch C."/>
            <person name="Lindquist E."/>
            <person name="Lopez J."/>
            <person name="Manak J.R."/>
            <person name="Muller J."/>
            <person name="Pangilinan J."/>
            <person name="Patwardhan R.P."/>
            <person name="Pitluck S."/>
            <person name="Pritham E.J."/>
            <person name="Rechtsteiner A."/>
            <person name="Rho M."/>
            <person name="Rogozin I.B."/>
            <person name="Sakarya O."/>
            <person name="Salamov A."/>
            <person name="Schaack S."/>
            <person name="Shapiro H."/>
            <person name="Shiga Y."/>
            <person name="Skalitzky C."/>
            <person name="Smith Z."/>
            <person name="Souvorov A."/>
            <person name="Sung W."/>
            <person name="Tang Z."/>
            <person name="Tsuchiya D."/>
            <person name="Tu H."/>
            <person name="Vos H."/>
            <person name="Wang M."/>
            <person name="Wolf Y.I."/>
            <person name="Yamagata H."/>
            <person name="Yamada T."/>
            <person name="Ye Y."/>
            <person name="Shaw J.R."/>
            <person name="Andrews J."/>
            <person name="Crease T.J."/>
            <person name="Tang H."/>
            <person name="Lucas S.M."/>
            <person name="Robertson H.M."/>
            <person name="Bork P."/>
            <person name="Koonin E.V."/>
            <person name="Zdobnov E.M."/>
            <person name="Grigoriev I.V."/>
            <person name="Lynch M."/>
            <person name="Boore J.L."/>
        </authorList>
    </citation>
    <scope>NUCLEOTIDE SEQUENCE [LARGE SCALE GENOMIC DNA]</scope>
</reference>
<protein>
    <recommendedName>
        <fullName evidence="3">Leucine zipper transcription factor-like protein 1</fullName>
    </recommendedName>
</protein>
<dbReference type="GO" id="GO:1903565">
    <property type="term" value="P:negative regulation of protein localization to cilium"/>
    <property type="evidence" value="ECO:0000318"/>
    <property type="project" value="GO_Central"/>
</dbReference>
<dbReference type="InParanoid" id="E9G9Y0"/>
<gene>
    <name evidence="11" type="ORF">DAPPUDRAFT_239731</name>
</gene>
<dbReference type="PhylomeDB" id="E9G9Y0"/>
<evidence type="ECO:0000256" key="4">
    <source>
        <dbReference type="ARBA" id="ARBA00022490"/>
    </source>
</evidence>
<dbReference type="HOGENOM" id="CLU_567736_0_0_1"/>
<evidence type="ECO:0000313" key="12">
    <source>
        <dbReference type="Proteomes" id="UP000000305"/>
    </source>
</evidence>
<evidence type="ECO:0000256" key="10">
    <source>
        <dbReference type="SAM" id="MobiDB-lite"/>
    </source>
</evidence>
<evidence type="ECO:0000256" key="2">
    <source>
        <dbReference type="ARBA" id="ARBA00008868"/>
    </source>
</evidence>
<proteinExistence type="inferred from homology"/>
<dbReference type="InterPro" id="IPR036612">
    <property type="entry name" value="KH_dom_type_1_sf"/>
</dbReference>
<comment type="similarity">
    <text evidence="2">Belongs to the LZTFL1 family.</text>
</comment>
<comment type="function">
    <text evidence="6">Regulates ciliary localization of the BBSome complex. Together with the BBSome complex, controls SMO ciliary trafficking and contributes to the sonic hedgehog (SHH) pathway regulation. May play a role in neurite outgrowth. May have tumor suppressor function.</text>
</comment>
<keyword evidence="8" id="KW-0694">RNA-binding</keyword>
<keyword evidence="4" id="KW-0963">Cytoplasm</keyword>
<evidence type="ECO:0000256" key="1">
    <source>
        <dbReference type="ARBA" id="ARBA00004496"/>
    </source>
</evidence>
<dbReference type="GO" id="GO:0003723">
    <property type="term" value="F:RNA binding"/>
    <property type="evidence" value="ECO:0007669"/>
    <property type="project" value="UniProtKB-UniRule"/>
</dbReference>
<evidence type="ECO:0000256" key="6">
    <source>
        <dbReference type="ARBA" id="ARBA00024898"/>
    </source>
</evidence>
<feature type="compositionally biased region" description="Basic and acidic residues" evidence="10">
    <location>
        <begin position="15"/>
        <end position="25"/>
    </location>
</feature>
<sequence>MTNPKPDVSGYPFPDLDHVIQKPDTRGPNPRQTKPVVSCKRSTFPVLPTIPENEEGEILVAEIEQLKAALIKANSDFQQQQQTTQSVELREKLEVERNNTLTKLLSEQTTNNELLRHQVSSLVAEKEDLAAQLELDRIQTNKDIQMVAASNEERVKKLQEEFAAAIETARPITKEIGCGPDVAVASTQTESFAKDVGCGTQQVIPPQTPTTQQGATQDPRQFSIPARETTKSPAVPAAAPKAQQVHFAVGDIRYKDKPMSGYVVNPDGTQVTYGGAVQSTRKPAAATPTNNTEAARPPVLEQAKPKPHTTNGPVKNDDLIVTSIPVERVSLPGNRLMLKNVPGGDYGRIIGGGGSNIRRIETQYQIVARLNKSPDGNFSFLITENTEEVRQAAADDIIGGLTVTAEFPNSKLPKRIKNFRLNEIGRKYFVRINRPSDNNGNITLTGRLSSCQSAYAEIMGEKIN</sequence>
<evidence type="ECO:0000256" key="7">
    <source>
        <dbReference type="ARBA" id="ARBA00026004"/>
    </source>
</evidence>
<comment type="subunit">
    <text evidence="7">Self-associates. Interacts with BBS9; the interaction mediates the association of LZTL1 with the BBsome complex and regulates BBSome ciliary trafficking.</text>
</comment>
<comment type="subcellular location">
    <subcellularLocation>
        <location evidence="1">Cytoplasm</location>
    </subcellularLocation>
</comment>
<dbReference type="PANTHER" id="PTHR21635:SF0">
    <property type="entry name" value="LEUCINE ZIPPER TRANSCRIPTION FACTOR-LIKE PROTEIN 1"/>
    <property type="match status" value="1"/>
</dbReference>
<evidence type="ECO:0000256" key="5">
    <source>
        <dbReference type="ARBA" id="ARBA00023054"/>
    </source>
</evidence>
<dbReference type="AlphaFoldDB" id="E9G9Y0"/>
<dbReference type="SUPFAM" id="SSF54791">
    <property type="entry name" value="Eukaryotic type KH-domain (KH-domain type I)"/>
    <property type="match status" value="1"/>
</dbReference>
<feature type="region of interest" description="Disordered" evidence="10">
    <location>
        <begin position="1"/>
        <end position="37"/>
    </location>
</feature>
<evidence type="ECO:0000256" key="8">
    <source>
        <dbReference type="PROSITE-ProRule" id="PRU00117"/>
    </source>
</evidence>
<organism evidence="11 12">
    <name type="scientific">Daphnia pulex</name>
    <name type="common">Water flea</name>
    <dbReference type="NCBI Taxonomy" id="6669"/>
    <lineage>
        <taxon>Eukaryota</taxon>
        <taxon>Metazoa</taxon>
        <taxon>Ecdysozoa</taxon>
        <taxon>Arthropoda</taxon>
        <taxon>Crustacea</taxon>
        <taxon>Branchiopoda</taxon>
        <taxon>Diplostraca</taxon>
        <taxon>Cladocera</taxon>
        <taxon>Anomopoda</taxon>
        <taxon>Daphniidae</taxon>
        <taxon>Daphnia</taxon>
    </lineage>
</organism>
<dbReference type="Gene3D" id="3.30.1370.10">
    <property type="entry name" value="K Homology domain, type 1"/>
    <property type="match status" value="1"/>
</dbReference>
<dbReference type="EMBL" id="GL732536">
    <property type="protein sequence ID" value="EFX83645.1"/>
    <property type="molecule type" value="Genomic_DNA"/>
</dbReference>
<dbReference type="InterPro" id="IPR026157">
    <property type="entry name" value="LZTFL1"/>
</dbReference>
<dbReference type="PANTHER" id="PTHR21635">
    <property type="entry name" value="LEUCINE ZIPPER TRANSCRIPTION FACTOR LIKE"/>
    <property type="match status" value="1"/>
</dbReference>
<evidence type="ECO:0000313" key="11">
    <source>
        <dbReference type="EMBL" id="EFX83645.1"/>
    </source>
</evidence>
<dbReference type="PROSITE" id="PS50084">
    <property type="entry name" value="KH_TYPE_1"/>
    <property type="match status" value="1"/>
</dbReference>
<keyword evidence="12" id="KW-1185">Reference proteome</keyword>
<accession>E9G9Y0</accession>
<dbReference type="KEGG" id="dpx:DAPPUDRAFT_239731"/>
<dbReference type="CDD" id="cd00105">
    <property type="entry name" value="KH-I"/>
    <property type="match status" value="1"/>
</dbReference>
<dbReference type="GO" id="GO:0005737">
    <property type="term" value="C:cytoplasm"/>
    <property type="evidence" value="ECO:0000318"/>
    <property type="project" value="GO_Central"/>
</dbReference>
<feature type="coiled-coil region" evidence="9">
    <location>
        <begin position="112"/>
        <end position="168"/>
    </location>
</feature>
<evidence type="ECO:0000256" key="3">
    <source>
        <dbReference type="ARBA" id="ARBA00018920"/>
    </source>
</evidence>
<keyword evidence="5 9" id="KW-0175">Coiled coil</keyword>
<name>E9G9Y0_DAPPU</name>
<dbReference type="Proteomes" id="UP000000305">
    <property type="component" value="Unassembled WGS sequence"/>
</dbReference>
<dbReference type="OrthoDB" id="6400665at2759"/>